<evidence type="ECO:0000256" key="1">
    <source>
        <dbReference type="SAM" id="MobiDB-lite"/>
    </source>
</evidence>
<feature type="region of interest" description="Disordered" evidence="1">
    <location>
        <begin position="131"/>
        <end position="185"/>
    </location>
</feature>
<dbReference type="AlphaFoldDB" id="A0A7C9P5A1"/>
<evidence type="ECO:0000313" key="2">
    <source>
        <dbReference type="EMBL" id="NBI33771.1"/>
    </source>
</evidence>
<dbReference type="EMBL" id="QWKH01000006">
    <property type="protein sequence ID" value="NBI33771.1"/>
    <property type="molecule type" value="Genomic_DNA"/>
</dbReference>
<reference evidence="2" key="1">
    <citation type="submission" date="2018-08" db="EMBL/GenBank/DDBJ databases">
        <title>Murine metabolic-syndrome-specific gut microbial biobank.</title>
        <authorList>
            <person name="Liu C."/>
        </authorList>
    </citation>
    <scope>NUCLEOTIDE SEQUENCE [LARGE SCALE GENOMIC DNA]</scope>
    <source>
        <strain evidence="2">Z82</strain>
    </source>
</reference>
<sequence length="236" mass="25286">MAKSKTLIAYSVYRSDAFLGLSTDARALYTHLCFECDGMGCIESSPASACRIVGVARDAYEELVSAGFVLELEQSGETVPVLAHHWVNNKRDSKNFCRGRWANLLAEKLVFQSSDNKRYAPRAAAPDGVPLDSILPLAAPSPDENKGAKGDGAGARSAHGPRRADEARDGDAFTPRTLSPDEAEGFGAYPYGKSGTIIAQGCPSCSGHISLTRIGEDGTEPYWLCAQGHRFPFDAL</sequence>
<organism evidence="2">
    <name type="scientific">Muribaculaceae bacterium Z82</name>
    <dbReference type="NCBI Taxonomy" id="2304548"/>
    <lineage>
        <taxon>Bacteria</taxon>
        <taxon>Pseudomonadati</taxon>
        <taxon>Bacteroidota</taxon>
        <taxon>Bacteroidia</taxon>
        <taxon>Bacteroidales</taxon>
        <taxon>Muribaculaceae</taxon>
    </lineage>
</organism>
<comment type="caution">
    <text evidence="2">The sequence shown here is derived from an EMBL/GenBank/DDBJ whole genome shotgun (WGS) entry which is preliminary data.</text>
</comment>
<proteinExistence type="predicted"/>
<gene>
    <name evidence="2" type="ORF">D1639_01710</name>
</gene>
<accession>A0A7C9P5A1</accession>
<name>A0A7C9P5A1_9BACT</name>
<evidence type="ECO:0008006" key="3">
    <source>
        <dbReference type="Google" id="ProtNLM"/>
    </source>
</evidence>
<feature type="compositionally biased region" description="Basic and acidic residues" evidence="1">
    <location>
        <begin position="162"/>
        <end position="171"/>
    </location>
</feature>
<protein>
    <recommendedName>
        <fullName evidence="3">DNA replication protein</fullName>
    </recommendedName>
</protein>